<reference evidence="3" key="1">
    <citation type="journal article" date="2020" name="Nature">
        <title>Giant virus diversity and host interactions through global metagenomics.</title>
        <authorList>
            <person name="Schulz F."/>
            <person name="Roux S."/>
            <person name="Paez-Espino D."/>
            <person name="Jungbluth S."/>
            <person name="Walsh D.A."/>
            <person name="Denef V.J."/>
            <person name="McMahon K.D."/>
            <person name="Konstantinidis K.T."/>
            <person name="Eloe-Fadrosh E.A."/>
            <person name="Kyrpides N.C."/>
            <person name="Woyke T."/>
        </authorList>
    </citation>
    <scope>NUCLEOTIDE SEQUENCE</scope>
    <source>
        <strain evidence="3">GVMAG-M-3300027763-16</strain>
    </source>
</reference>
<evidence type="ECO:0000313" key="3">
    <source>
        <dbReference type="EMBL" id="QHU27433.1"/>
    </source>
</evidence>
<organism evidence="3">
    <name type="scientific">viral metagenome</name>
    <dbReference type="NCBI Taxonomy" id="1070528"/>
    <lineage>
        <taxon>unclassified sequences</taxon>
        <taxon>metagenomes</taxon>
        <taxon>organismal metagenomes</taxon>
    </lineage>
</organism>
<feature type="region of interest" description="Disordered" evidence="1">
    <location>
        <begin position="308"/>
        <end position="338"/>
    </location>
</feature>
<feature type="compositionally biased region" description="Low complexity" evidence="1">
    <location>
        <begin position="309"/>
        <end position="326"/>
    </location>
</feature>
<evidence type="ECO:0000256" key="1">
    <source>
        <dbReference type="SAM" id="MobiDB-lite"/>
    </source>
</evidence>
<evidence type="ECO:0000256" key="2">
    <source>
        <dbReference type="SAM" id="Phobius"/>
    </source>
</evidence>
<name>A0A6C0LA29_9ZZZZ</name>
<keyword evidence="2" id="KW-1133">Transmembrane helix</keyword>
<dbReference type="AlphaFoldDB" id="A0A6C0LA29"/>
<feature type="transmembrane region" description="Helical" evidence="2">
    <location>
        <begin position="7"/>
        <end position="28"/>
    </location>
</feature>
<keyword evidence="2" id="KW-0472">Membrane</keyword>
<protein>
    <submittedName>
        <fullName evidence="3">Uncharacterized protein</fullName>
    </submittedName>
</protein>
<keyword evidence="2" id="KW-0812">Transmembrane</keyword>
<proteinExistence type="predicted"/>
<dbReference type="EMBL" id="MN740456">
    <property type="protein sequence ID" value="QHU27433.1"/>
    <property type="molecule type" value="Genomic_DNA"/>
</dbReference>
<sequence length="412" mass="47028">MKNKSLSLNIIFTLLFLILSALFLIYIFRNIQNRECFEGPSYSWKYGEGHTCGGFLNTATELRTKLSDYNTRGFNRFHDNTLYRKNNLRNASHPYRNYCDVMNFNDLLAYKCLKKSPIEMKAIFDKANLASTIDYIYVYDEKSLYSYILTKITSQKDTFLSDKIVGPVYVCISQSPYLRYKSDYTKHIAFDKTLDARIDILNNRNPYYFEHIDGEGIQRFKTTTVDNKNSDANSISSLYCHILIVYPLYNNRMQLKEITKAKQKIITNQFLDITMKPHYTDNELCFIKCNKANTLTCGCLSRSMPNSINPSAKSPAATSTTANSETENNERDMPAYSSKCIDHTNNNAEGNFTMMYFVNPYSDSYGDGNIIEDPEPIDPLPGVSQQVSEELQRAANTCSLSASIPPPTSTGK</sequence>
<accession>A0A6C0LA29</accession>